<dbReference type="InterPro" id="IPR025619">
    <property type="entry name" value="YlzJ"/>
</dbReference>
<dbReference type="Proteomes" id="UP000823486">
    <property type="component" value="Unassembled WGS sequence"/>
</dbReference>
<name>A0ABS2QNL7_9BACI</name>
<comment type="caution">
    <text evidence="1">The sequence shown here is derived from an EMBL/GenBank/DDBJ whole genome shotgun (WGS) entry which is preliminary data.</text>
</comment>
<dbReference type="Pfam" id="PF14035">
    <property type="entry name" value="YlzJ"/>
    <property type="match status" value="1"/>
</dbReference>
<gene>
    <name evidence="1" type="ORF">JOC77_004249</name>
</gene>
<dbReference type="RefSeq" id="WP_204548181.1">
    <property type="nucleotide sequence ID" value="NZ_JAFBFI010000036.1"/>
</dbReference>
<evidence type="ECO:0000313" key="1">
    <source>
        <dbReference type="EMBL" id="MBM7694772.1"/>
    </source>
</evidence>
<evidence type="ECO:0000313" key="2">
    <source>
        <dbReference type="Proteomes" id="UP000823486"/>
    </source>
</evidence>
<organism evidence="1 2">
    <name type="scientific">Peribacillus deserti</name>
    <dbReference type="NCBI Taxonomy" id="673318"/>
    <lineage>
        <taxon>Bacteria</taxon>
        <taxon>Bacillati</taxon>
        <taxon>Bacillota</taxon>
        <taxon>Bacilli</taxon>
        <taxon>Bacillales</taxon>
        <taxon>Bacillaceae</taxon>
        <taxon>Peribacillus</taxon>
    </lineage>
</organism>
<dbReference type="EMBL" id="JAFBFI010000036">
    <property type="protein sequence ID" value="MBM7694772.1"/>
    <property type="molecule type" value="Genomic_DNA"/>
</dbReference>
<protein>
    <submittedName>
        <fullName evidence="1">Uncharacterized protein</fullName>
    </submittedName>
</protein>
<sequence length="75" mass="8698">MIIYTTVPQELIFHNEAEQPPIMMEIDYRGISLQVQCHSPFSFMVERILSTDPDHFLDPEVQPGTILRYSPSEFA</sequence>
<keyword evidence="2" id="KW-1185">Reference proteome</keyword>
<accession>A0ABS2QNL7</accession>
<reference evidence="1 2" key="1">
    <citation type="submission" date="2021-01" db="EMBL/GenBank/DDBJ databases">
        <title>Genomic Encyclopedia of Type Strains, Phase IV (KMG-IV): sequencing the most valuable type-strain genomes for metagenomic binning, comparative biology and taxonomic classification.</title>
        <authorList>
            <person name="Goeker M."/>
        </authorList>
    </citation>
    <scope>NUCLEOTIDE SEQUENCE [LARGE SCALE GENOMIC DNA]</scope>
    <source>
        <strain evidence="1 2">DSM 105482</strain>
    </source>
</reference>
<proteinExistence type="predicted"/>